<dbReference type="AlphaFoldDB" id="A0AAN9UPE1"/>
<dbReference type="Pfam" id="PF24870">
    <property type="entry name" value="DUF7735"/>
    <property type="match status" value="1"/>
</dbReference>
<reference evidence="2 3" key="1">
    <citation type="submission" date="2024-02" db="EMBL/GenBank/DDBJ databases">
        <title>De novo assembly and annotation of 12 fungi associated with fruit tree decline syndrome in Ontario, Canada.</title>
        <authorList>
            <person name="Sulman M."/>
            <person name="Ellouze W."/>
            <person name="Ilyukhin E."/>
        </authorList>
    </citation>
    <scope>NUCLEOTIDE SEQUENCE [LARGE SCALE GENOMIC DNA]</scope>
    <source>
        <strain evidence="2 3">M11/M66-122</strain>
    </source>
</reference>
<proteinExistence type="predicted"/>
<accession>A0AAN9UPE1</accession>
<evidence type="ECO:0000313" key="2">
    <source>
        <dbReference type="EMBL" id="KAK7752769.1"/>
    </source>
</evidence>
<evidence type="ECO:0000259" key="1">
    <source>
        <dbReference type="Pfam" id="PF24870"/>
    </source>
</evidence>
<dbReference type="InterPro" id="IPR056637">
    <property type="entry name" value="DUF7735"/>
</dbReference>
<name>A0AAN9UPE1_9PEZI</name>
<dbReference type="EMBL" id="JAKJXP020000035">
    <property type="protein sequence ID" value="KAK7752769.1"/>
    <property type="molecule type" value="Genomic_DNA"/>
</dbReference>
<sequence length="251" mass="24148">MYYQSALLAAALTGMTAATYNAHQLNGVRSLQAGAEGGNSLPRRQDAYASVSDSDSASASSALACQESVFAILGDLPTPTPALVSYLLSFAATADPTDPAALCAVTSALPTSLASAYSSYDQAASSWYSGHSAEMAQLASDCAGDVAGAGGAQALTQAITALESYTAGDCTGTLPTGAAGLTSMIPLLNATATATATNGSGVGVTAAPTGGATPPASGTGSSIVQGAAARPTGVIAGAMAAAGLLGVVAML</sequence>
<keyword evidence="3" id="KW-1185">Reference proteome</keyword>
<feature type="domain" description="DUF7735" evidence="1">
    <location>
        <begin position="98"/>
        <end position="145"/>
    </location>
</feature>
<evidence type="ECO:0000313" key="3">
    <source>
        <dbReference type="Proteomes" id="UP001320420"/>
    </source>
</evidence>
<comment type="caution">
    <text evidence="2">The sequence shown here is derived from an EMBL/GenBank/DDBJ whole genome shotgun (WGS) entry which is preliminary data.</text>
</comment>
<organism evidence="2 3">
    <name type="scientific">Diatrype stigma</name>
    <dbReference type="NCBI Taxonomy" id="117547"/>
    <lineage>
        <taxon>Eukaryota</taxon>
        <taxon>Fungi</taxon>
        <taxon>Dikarya</taxon>
        <taxon>Ascomycota</taxon>
        <taxon>Pezizomycotina</taxon>
        <taxon>Sordariomycetes</taxon>
        <taxon>Xylariomycetidae</taxon>
        <taxon>Xylariales</taxon>
        <taxon>Diatrypaceae</taxon>
        <taxon>Diatrype</taxon>
    </lineage>
</organism>
<dbReference type="Proteomes" id="UP001320420">
    <property type="component" value="Unassembled WGS sequence"/>
</dbReference>
<protein>
    <recommendedName>
        <fullName evidence="1">DUF7735 domain-containing protein</fullName>
    </recommendedName>
</protein>
<gene>
    <name evidence="2" type="ORF">SLS62_005321</name>
</gene>